<proteinExistence type="predicted"/>
<evidence type="ECO:0000256" key="1">
    <source>
        <dbReference type="SAM" id="MobiDB-lite"/>
    </source>
</evidence>
<dbReference type="STRING" id="1266660.A0A1G4J124"/>
<keyword evidence="4" id="KW-1185">Reference proteome</keyword>
<name>A0A1G4J124_9SACH</name>
<protein>
    <submittedName>
        <fullName evidence="3">LADA_0C10506g1_1</fullName>
    </submittedName>
</protein>
<dbReference type="EMBL" id="LT598459">
    <property type="protein sequence ID" value="SCU83274.1"/>
    <property type="molecule type" value="Genomic_DNA"/>
</dbReference>
<dbReference type="Pfam" id="PF10382">
    <property type="entry name" value="ZGRF1-like_N"/>
    <property type="match status" value="1"/>
</dbReference>
<reference evidence="4" key="1">
    <citation type="submission" date="2016-03" db="EMBL/GenBank/DDBJ databases">
        <authorList>
            <person name="Devillers H."/>
        </authorList>
    </citation>
    <scope>NUCLEOTIDE SEQUENCE [LARGE SCALE GENOMIC DNA]</scope>
</reference>
<gene>
    <name evidence="3" type="ORF">LADA_0C10506G</name>
</gene>
<evidence type="ECO:0000313" key="3">
    <source>
        <dbReference type="EMBL" id="SCU83274.1"/>
    </source>
</evidence>
<evidence type="ECO:0000259" key="2">
    <source>
        <dbReference type="Pfam" id="PF10382"/>
    </source>
</evidence>
<dbReference type="InterPro" id="IPR018838">
    <property type="entry name" value="ZGRF1-like_N"/>
</dbReference>
<feature type="region of interest" description="Disordered" evidence="1">
    <location>
        <begin position="198"/>
        <end position="229"/>
    </location>
</feature>
<feature type="domain" description="5'-3' DNA helicase ZGRF1-like N-terminal" evidence="2">
    <location>
        <begin position="11"/>
        <end position="100"/>
    </location>
</feature>
<dbReference type="OrthoDB" id="6513042at2759"/>
<sequence>MANKDQQLSHVKEFYCQYTNQLHKKHKSWHDGKLKYYQSTHKFQLYTIDDGILLGSGLVTNARRVERILDGSRFNKEEHKIFSQFLVMIDCLHCEYDKDIGGLANNGPRAFNMKEYPEGARDNSRDSRANTNLPKLKAYDSGSHHDRLALKVNQPFRRPKIEKDRAVGMKAFKEFKPLVLKEASRLQPERPSLALNMKRPNRKAAASDGTKKALPSSHVNGNNVSVRDERPKMTTPEMHFAVTEPPVHKIICQKSAPLEISSNIGEKRPPAEDGAPFKRAPFRIHQKTITIHHEPIQLG</sequence>
<dbReference type="AlphaFoldDB" id="A0A1G4J124"/>
<organism evidence="3 4">
    <name type="scientific">Lachancea dasiensis</name>
    <dbReference type="NCBI Taxonomy" id="1072105"/>
    <lineage>
        <taxon>Eukaryota</taxon>
        <taxon>Fungi</taxon>
        <taxon>Dikarya</taxon>
        <taxon>Ascomycota</taxon>
        <taxon>Saccharomycotina</taxon>
        <taxon>Saccharomycetes</taxon>
        <taxon>Saccharomycetales</taxon>
        <taxon>Saccharomycetaceae</taxon>
        <taxon>Lachancea</taxon>
    </lineage>
</organism>
<accession>A0A1G4J124</accession>
<dbReference type="Proteomes" id="UP000190274">
    <property type="component" value="Chromosome C"/>
</dbReference>
<evidence type="ECO:0000313" key="4">
    <source>
        <dbReference type="Proteomes" id="UP000190274"/>
    </source>
</evidence>